<dbReference type="EMBL" id="JAGINP010000012">
    <property type="protein sequence ID" value="MBP2293725.1"/>
    <property type="molecule type" value="Genomic_DNA"/>
</dbReference>
<dbReference type="NCBIfam" id="TIGR04098">
    <property type="entry name" value="LnmK_bifunc"/>
    <property type="match status" value="1"/>
</dbReference>
<dbReference type="Proteomes" id="UP000781958">
    <property type="component" value="Unassembled WGS sequence"/>
</dbReference>
<keyword evidence="2" id="KW-1185">Reference proteome</keyword>
<evidence type="ECO:0000313" key="2">
    <source>
        <dbReference type="Proteomes" id="UP000781958"/>
    </source>
</evidence>
<dbReference type="RefSeq" id="WP_209767648.1">
    <property type="nucleotide sequence ID" value="NZ_JAGINP010000012.1"/>
</dbReference>
<dbReference type="SUPFAM" id="SSF54637">
    <property type="entry name" value="Thioesterase/thiol ester dehydrase-isomerase"/>
    <property type="match status" value="1"/>
</dbReference>
<reference evidence="1 2" key="1">
    <citation type="submission" date="2021-03" db="EMBL/GenBank/DDBJ databases">
        <title>Genomic Encyclopedia of Type Strains, Phase III (KMG-III): the genomes of soil and plant-associated and newly described type strains.</title>
        <authorList>
            <person name="Whitman W."/>
        </authorList>
    </citation>
    <scope>NUCLEOTIDE SEQUENCE [LARGE SCALE GENOMIC DNA]</scope>
    <source>
        <strain evidence="1 2">IMMIB AFH-6</strain>
    </source>
</reference>
<protein>
    <submittedName>
        <fullName evidence="1">Biosynthetic protein (TIGR04099 family)</fullName>
    </submittedName>
</protein>
<comment type="caution">
    <text evidence="1">The sequence shown here is derived from an EMBL/GenBank/DDBJ whole genome shotgun (WGS) entry which is preliminary data.</text>
</comment>
<organism evidence="1 2">
    <name type="scientific">Azospirillum rugosum</name>
    <dbReference type="NCBI Taxonomy" id="416170"/>
    <lineage>
        <taxon>Bacteria</taxon>
        <taxon>Pseudomonadati</taxon>
        <taxon>Pseudomonadota</taxon>
        <taxon>Alphaproteobacteria</taxon>
        <taxon>Rhodospirillales</taxon>
        <taxon>Azospirillaceae</taxon>
        <taxon>Azospirillum</taxon>
    </lineage>
</organism>
<dbReference type="Gene3D" id="3.10.129.10">
    <property type="entry name" value="Hotdog Thioesterase"/>
    <property type="match status" value="1"/>
</dbReference>
<proteinExistence type="predicted"/>
<sequence>MSVIAPQPITAGLPPHRVVAGMPQLSRNGLSENWLLKECGHRHWLMLADSFGLSTPEFRDRDGGKLYATFTGVSVRDARLDRVEEHDPLLFDGDIGRVSRTQYQSVQRISVAGQTVATVAMVSIFLRRAAPGDNRSVLRALPARAPVGMEDADPGEPLAGLTLRFRRGTWERHRGFDQGAGRTLGEVALLPCPHGDFNGAGFLYFASFQSFVDRAEWALLRERSAPLVTAERELFYYGNINPGDTLTVRLCGERPESARLTHWFAIVRDSDGQRIADAFTTRRTVHAAVGIATSRPSTR</sequence>
<dbReference type="InterPro" id="IPR029069">
    <property type="entry name" value="HotDog_dom_sf"/>
</dbReference>
<accession>A0ABS4SQQ3</accession>
<dbReference type="NCBIfam" id="TIGR04099">
    <property type="entry name" value="biosn_Pnap_2097"/>
    <property type="match status" value="1"/>
</dbReference>
<gene>
    <name evidence="1" type="ORF">J2851_003509</name>
</gene>
<evidence type="ECO:0000313" key="1">
    <source>
        <dbReference type="EMBL" id="MBP2293725.1"/>
    </source>
</evidence>
<dbReference type="InterPro" id="IPR024091">
    <property type="entry name" value="LnmK-like_bifun_acyl/decarbox"/>
</dbReference>
<name>A0ABS4SQQ3_9PROT</name>